<dbReference type="InterPro" id="IPR019953">
    <property type="entry name" value="OHR"/>
</dbReference>
<dbReference type="AlphaFoldDB" id="A0AAJ2KT45"/>
<evidence type="ECO:0000313" key="2">
    <source>
        <dbReference type="EMBL" id="MDV2884199.1"/>
    </source>
</evidence>
<dbReference type="Gene3D" id="3.30.300.20">
    <property type="match status" value="1"/>
</dbReference>
<evidence type="ECO:0000256" key="1">
    <source>
        <dbReference type="ARBA" id="ARBA00007378"/>
    </source>
</evidence>
<dbReference type="EMBL" id="JAWJAY010000001">
    <property type="protein sequence ID" value="MDV2884199.1"/>
    <property type="molecule type" value="Genomic_DNA"/>
</dbReference>
<dbReference type="Proteomes" id="UP001285636">
    <property type="component" value="Unassembled WGS sequence"/>
</dbReference>
<dbReference type="PANTHER" id="PTHR33797">
    <property type="entry name" value="ORGANIC HYDROPEROXIDE RESISTANCE PROTEIN-LIKE"/>
    <property type="match status" value="1"/>
</dbReference>
<dbReference type="SUPFAM" id="SSF82784">
    <property type="entry name" value="OsmC-like"/>
    <property type="match status" value="1"/>
</dbReference>
<name>A0AAJ2KT45_ALKPS</name>
<comment type="caution">
    <text evidence="2">The sequence shown here is derived from an EMBL/GenBank/DDBJ whole genome shotgun (WGS) entry which is preliminary data.</text>
</comment>
<dbReference type="Pfam" id="PF02566">
    <property type="entry name" value="OsmC"/>
    <property type="match status" value="1"/>
</dbReference>
<accession>A0AAJ2KT45</accession>
<evidence type="ECO:0000313" key="3">
    <source>
        <dbReference type="Proteomes" id="UP001285636"/>
    </source>
</evidence>
<dbReference type="InterPro" id="IPR015946">
    <property type="entry name" value="KH_dom-like_a/b"/>
</dbReference>
<sequence length="140" mass="14958">MAEVMFTAQAKAKNGRNGHVTSNNGVIDHKLVMPTGGNSDKDGTNPEQLFAAGYAACFDGALNLMAKKSNEDIDSEIEAEVSLLKDPSDDGFKIGVTLNVFIKGVSQATAEELTHKAHEFCPYSKATRGNVDINLNVKAE</sequence>
<dbReference type="PANTHER" id="PTHR33797:SF2">
    <property type="entry name" value="ORGANIC HYDROPEROXIDE RESISTANCE PROTEIN-LIKE"/>
    <property type="match status" value="1"/>
</dbReference>
<dbReference type="InterPro" id="IPR036102">
    <property type="entry name" value="OsmC/Ohrsf"/>
</dbReference>
<reference evidence="2" key="1">
    <citation type="submission" date="2023-10" db="EMBL/GenBank/DDBJ databases">
        <title>Screening of Alkalihalophilus pseudofirmusBZ-TG-HK211 and Its Alleviation of Salt Stress on Rapeseed Growth.</title>
        <authorList>
            <person name="Zhao B."/>
            <person name="Guo T."/>
        </authorList>
    </citation>
    <scope>NUCLEOTIDE SEQUENCE</scope>
    <source>
        <strain evidence="2">BZ-TG-HK211</strain>
    </source>
</reference>
<dbReference type="RefSeq" id="WP_075683499.1">
    <property type="nucleotide sequence ID" value="NZ_CP117835.1"/>
</dbReference>
<dbReference type="Gene3D" id="2.20.25.10">
    <property type="match status" value="1"/>
</dbReference>
<organism evidence="2 3">
    <name type="scientific">Alkalihalophilus pseudofirmus</name>
    <name type="common">Bacillus pseudofirmus</name>
    <dbReference type="NCBI Taxonomy" id="79885"/>
    <lineage>
        <taxon>Bacteria</taxon>
        <taxon>Bacillati</taxon>
        <taxon>Bacillota</taxon>
        <taxon>Bacilli</taxon>
        <taxon>Bacillales</taxon>
        <taxon>Bacillaceae</taxon>
        <taxon>Alkalihalophilus</taxon>
    </lineage>
</organism>
<comment type="similarity">
    <text evidence="1">Belongs to the OsmC/Ohr family.</text>
</comment>
<dbReference type="NCBIfam" id="TIGR03561">
    <property type="entry name" value="organ_hyd_perox"/>
    <property type="match status" value="1"/>
</dbReference>
<dbReference type="GO" id="GO:0006979">
    <property type="term" value="P:response to oxidative stress"/>
    <property type="evidence" value="ECO:0007669"/>
    <property type="project" value="InterPro"/>
</dbReference>
<gene>
    <name evidence="2" type="ORF">RYX45_03350</name>
</gene>
<protein>
    <submittedName>
        <fullName evidence="2">Organic hydroperoxide resistance protein</fullName>
    </submittedName>
</protein>
<proteinExistence type="inferred from homology"/>
<dbReference type="InterPro" id="IPR003718">
    <property type="entry name" value="OsmC/Ohr_fam"/>
</dbReference>